<dbReference type="VEuPathDB" id="FungiDB:FUN_005326"/>
<accession>A0A2N1MKG3</accession>
<dbReference type="InterPro" id="IPR000719">
    <property type="entry name" value="Prot_kinase_dom"/>
</dbReference>
<reference evidence="4 5" key="1">
    <citation type="submission" date="2016-04" db="EMBL/GenBank/DDBJ databases">
        <title>Genome analyses suggest a sexual origin of heterokaryosis in a supposedly ancient asexual fungus.</title>
        <authorList>
            <person name="Ropars J."/>
            <person name="Sedzielewska K."/>
            <person name="Noel J."/>
            <person name="Charron P."/>
            <person name="Farinelli L."/>
            <person name="Marton T."/>
            <person name="Kruger M."/>
            <person name="Pelin A."/>
            <person name="Brachmann A."/>
            <person name="Corradi N."/>
        </authorList>
    </citation>
    <scope>NUCLEOTIDE SEQUENCE [LARGE SCALE GENOMIC DNA]</scope>
    <source>
        <strain evidence="4 5">C2</strain>
    </source>
</reference>
<protein>
    <submittedName>
        <fullName evidence="4">Kinase-like protein</fullName>
    </submittedName>
</protein>
<proteinExistence type="predicted"/>
<keyword evidence="1" id="KW-0547">Nucleotide-binding</keyword>
<sequence>MDEYYEYYRCQKCGQIYGKDYCKSCNSVRFRDNFAHWTSGDSNLDEMIQNSQRNADRSYKLIEWIEYSNFENIELIAHGGFGTVYKAIWKDGPLINYKQPWNFNKSKWRRKSNYIVAIKKFRNTTHASSEFLDEININMKMNTISSNVVRIYGVTRDLQNKEYAIVTEFKSDGNLREVIKKRHSELTWYEILCMFLNISNGLFFVHKKNYYHKDFHSGNILNSIDKYGISPEISDFGLCRPMEQSSADKTLCGVLPFVAPEILLGREFTEAADIYGIGMVMSEVISGEPPFIDRDYDEHLALSICYGQRPQIPEYTPEPYAELMKRCWDPISTNRPTAKELENQFWNLFNVLNNNNSIELSEDRRLEIKEAFSQEREDKWKARLAELATNPIPMKRSQNMLTSKRLDYSQYLSQKLTVDDWNKLKLTD</sequence>
<dbReference type="EMBL" id="LLXL01002012">
    <property type="protein sequence ID" value="PKK62127.1"/>
    <property type="molecule type" value="Genomic_DNA"/>
</dbReference>
<dbReference type="InterPro" id="IPR011009">
    <property type="entry name" value="Kinase-like_dom_sf"/>
</dbReference>
<feature type="domain" description="Protein kinase" evidence="3">
    <location>
        <begin position="70"/>
        <end position="346"/>
    </location>
</feature>
<gene>
    <name evidence="4" type="ORF">RhiirC2_855875</name>
</gene>
<keyword evidence="4" id="KW-0808">Transferase</keyword>
<name>A0A2N1MKG3_9GLOM</name>
<dbReference type="PROSITE" id="PS50011">
    <property type="entry name" value="PROTEIN_KINASE_DOM"/>
    <property type="match status" value="1"/>
</dbReference>
<dbReference type="VEuPathDB" id="FungiDB:RhiirA1_474531"/>
<dbReference type="InterPro" id="IPR051681">
    <property type="entry name" value="Ser/Thr_Kinases-Pseudokinases"/>
</dbReference>
<evidence type="ECO:0000259" key="3">
    <source>
        <dbReference type="PROSITE" id="PS50011"/>
    </source>
</evidence>
<dbReference type="Proteomes" id="UP000233469">
    <property type="component" value="Unassembled WGS sequence"/>
</dbReference>
<dbReference type="PANTHER" id="PTHR44329:SF298">
    <property type="entry name" value="MIXED LINEAGE KINASE DOMAIN-LIKE PROTEIN"/>
    <property type="match status" value="1"/>
</dbReference>
<dbReference type="Pfam" id="PF07714">
    <property type="entry name" value="PK_Tyr_Ser-Thr"/>
    <property type="match status" value="1"/>
</dbReference>
<reference evidence="4 5" key="2">
    <citation type="submission" date="2017-10" db="EMBL/GenBank/DDBJ databases">
        <title>Extensive intraspecific genome diversity in a model arbuscular mycorrhizal fungus.</title>
        <authorList>
            <person name="Chen E.C.H."/>
            <person name="Morin E."/>
            <person name="Baudet D."/>
            <person name="Noel J."/>
            <person name="Ndikumana S."/>
            <person name="Charron P."/>
            <person name="St-Onge C."/>
            <person name="Giorgi J."/>
            <person name="Grigoriev I.V."/>
            <person name="Roux C."/>
            <person name="Martin F.M."/>
            <person name="Corradi N."/>
        </authorList>
    </citation>
    <scope>NUCLEOTIDE SEQUENCE [LARGE SCALE GENOMIC DNA]</scope>
    <source>
        <strain evidence="4 5">C2</strain>
    </source>
</reference>
<dbReference type="SUPFAM" id="SSF56112">
    <property type="entry name" value="Protein kinase-like (PK-like)"/>
    <property type="match status" value="1"/>
</dbReference>
<dbReference type="GO" id="GO:0005524">
    <property type="term" value="F:ATP binding"/>
    <property type="evidence" value="ECO:0007669"/>
    <property type="project" value="UniProtKB-KW"/>
</dbReference>
<keyword evidence="4" id="KW-0418">Kinase</keyword>
<dbReference type="Gene3D" id="1.10.510.10">
    <property type="entry name" value="Transferase(Phosphotransferase) domain 1"/>
    <property type="match status" value="1"/>
</dbReference>
<keyword evidence="2" id="KW-0067">ATP-binding</keyword>
<dbReference type="PANTHER" id="PTHR44329">
    <property type="entry name" value="SERINE/THREONINE-PROTEIN KINASE TNNI3K-RELATED"/>
    <property type="match status" value="1"/>
</dbReference>
<evidence type="ECO:0000313" key="4">
    <source>
        <dbReference type="EMBL" id="PKK62127.1"/>
    </source>
</evidence>
<organism evidence="4 5">
    <name type="scientific">Rhizophagus irregularis</name>
    <dbReference type="NCBI Taxonomy" id="588596"/>
    <lineage>
        <taxon>Eukaryota</taxon>
        <taxon>Fungi</taxon>
        <taxon>Fungi incertae sedis</taxon>
        <taxon>Mucoromycota</taxon>
        <taxon>Glomeromycotina</taxon>
        <taxon>Glomeromycetes</taxon>
        <taxon>Glomerales</taxon>
        <taxon>Glomeraceae</taxon>
        <taxon>Rhizophagus</taxon>
    </lineage>
</organism>
<evidence type="ECO:0000256" key="1">
    <source>
        <dbReference type="ARBA" id="ARBA00022741"/>
    </source>
</evidence>
<dbReference type="AlphaFoldDB" id="A0A2N1MKG3"/>
<dbReference type="InterPro" id="IPR001245">
    <property type="entry name" value="Ser-Thr/Tyr_kinase_cat_dom"/>
</dbReference>
<dbReference type="Gene3D" id="3.30.200.20">
    <property type="entry name" value="Phosphorylase Kinase, domain 1"/>
    <property type="match status" value="1"/>
</dbReference>
<dbReference type="GO" id="GO:0004674">
    <property type="term" value="F:protein serine/threonine kinase activity"/>
    <property type="evidence" value="ECO:0007669"/>
    <property type="project" value="TreeGrafter"/>
</dbReference>
<dbReference type="VEuPathDB" id="FungiDB:RhiirFUN_004995"/>
<evidence type="ECO:0000313" key="5">
    <source>
        <dbReference type="Proteomes" id="UP000233469"/>
    </source>
</evidence>
<comment type="caution">
    <text evidence="4">The sequence shown here is derived from an EMBL/GenBank/DDBJ whole genome shotgun (WGS) entry which is preliminary data.</text>
</comment>
<evidence type="ECO:0000256" key="2">
    <source>
        <dbReference type="ARBA" id="ARBA00022840"/>
    </source>
</evidence>